<dbReference type="InterPro" id="IPR004604">
    <property type="entry name" value="DNA_recomb/repair_RecN"/>
</dbReference>
<dbReference type="PANTHER" id="PTHR11059">
    <property type="entry name" value="DNA REPAIR PROTEIN RECN"/>
    <property type="match status" value="1"/>
</dbReference>
<accession>D5X7H0</accession>
<dbReference type="STRING" id="635013.TherJR_1691"/>
<dbReference type="CDD" id="cd03241">
    <property type="entry name" value="ABC_RecN"/>
    <property type="match status" value="2"/>
</dbReference>
<dbReference type="Gene3D" id="3.40.50.300">
    <property type="entry name" value="P-loop containing nucleotide triphosphate hydrolases"/>
    <property type="match status" value="2"/>
</dbReference>
<comment type="similarity">
    <text evidence="2 9">Belongs to the RecN family.</text>
</comment>
<evidence type="ECO:0000256" key="10">
    <source>
        <dbReference type="SAM" id="Coils"/>
    </source>
</evidence>
<feature type="domain" description="AAA+ ATPase" evidence="11">
    <location>
        <begin position="21"/>
        <end position="513"/>
    </location>
</feature>
<keyword evidence="6" id="KW-0067">ATP-binding</keyword>
<keyword evidence="4" id="KW-0547">Nucleotide-binding</keyword>
<dbReference type="NCBIfam" id="TIGR00634">
    <property type="entry name" value="recN"/>
    <property type="match status" value="1"/>
</dbReference>
<evidence type="ECO:0000259" key="11">
    <source>
        <dbReference type="SMART" id="SM00382"/>
    </source>
</evidence>
<reference evidence="12 13" key="1">
    <citation type="submission" date="2010-05" db="EMBL/GenBank/DDBJ databases">
        <title>Complete sequence of Thermincola sp. JR.</title>
        <authorList>
            <consortium name="US DOE Joint Genome Institute"/>
            <person name="Lucas S."/>
            <person name="Copeland A."/>
            <person name="Lapidus A."/>
            <person name="Cheng J.-F."/>
            <person name="Bruce D."/>
            <person name="Goodwin L."/>
            <person name="Pitluck S."/>
            <person name="Chertkov O."/>
            <person name="Detter J.C."/>
            <person name="Han C."/>
            <person name="Tapia R."/>
            <person name="Land M."/>
            <person name="Hauser L."/>
            <person name="Kyrpides N."/>
            <person name="Mikhailova N."/>
            <person name="Hazen T.C."/>
            <person name="Woyke T."/>
        </authorList>
    </citation>
    <scope>NUCLEOTIDE SEQUENCE [LARGE SCALE GENOMIC DNA]</scope>
    <source>
        <strain evidence="12 13">JR</strain>
    </source>
</reference>
<evidence type="ECO:0000256" key="7">
    <source>
        <dbReference type="ARBA" id="ARBA00023204"/>
    </source>
</evidence>
<dbReference type="GO" id="GO:0005524">
    <property type="term" value="F:ATP binding"/>
    <property type="evidence" value="ECO:0007669"/>
    <property type="project" value="UniProtKB-KW"/>
</dbReference>
<dbReference type="KEGG" id="tjr:TherJR_1691"/>
<proteinExistence type="inferred from homology"/>
<dbReference type="FunFam" id="3.40.50.300:FF:000356">
    <property type="entry name" value="DNA repair protein RecN"/>
    <property type="match status" value="1"/>
</dbReference>
<dbReference type="EMBL" id="CP002028">
    <property type="protein sequence ID" value="ADG82540.1"/>
    <property type="molecule type" value="Genomic_DNA"/>
</dbReference>
<dbReference type="eggNOG" id="COG0497">
    <property type="taxonomic scope" value="Bacteria"/>
</dbReference>
<dbReference type="SMART" id="SM00382">
    <property type="entry name" value="AAA"/>
    <property type="match status" value="1"/>
</dbReference>
<dbReference type="FunFam" id="3.40.50.300:FF:000319">
    <property type="entry name" value="DNA repair protein RecN"/>
    <property type="match status" value="1"/>
</dbReference>
<keyword evidence="10" id="KW-0175">Coiled coil</keyword>
<dbReference type="GO" id="GO:0006310">
    <property type="term" value="P:DNA recombination"/>
    <property type="evidence" value="ECO:0007669"/>
    <property type="project" value="InterPro"/>
</dbReference>
<evidence type="ECO:0000256" key="4">
    <source>
        <dbReference type="ARBA" id="ARBA00022741"/>
    </source>
</evidence>
<comment type="function">
    <text evidence="1 9">May be involved in recombinational repair of damaged DNA.</text>
</comment>
<keyword evidence="5 9" id="KW-0227">DNA damage</keyword>
<evidence type="ECO:0000313" key="13">
    <source>
        <dbReference type="Proteomes" id="UP000002377"/>
    </source>
</evidence>
<feature type="coiled-coil region" evidence="10">
    <location>
        <begin position="341"/>
        <end position="375"/>
    </location>
</feature>
<dbReference type="InterPro" id="IPR003593">
    <property type="entry name" value="AAA+_ATPase"/>
</dbReference>
<dbReference type="InterPro" id="IPR027417">
    <property type="entry name" value="P-loop_NTPase"/>
</dbReference>
<dbReference type="SUPFAM" id="SSF52540">
    <property type="entry name" value="P-loop containing nucleoside triphosphate hydrolases"/>
    <property type="match status" value="1"/>
</dbReference>
<dbReference type="InterPro" id="IPR003395">
    <property type="entry name" value="RecF/RecN/SMC_N"/>
</dbReference>
<name>D5X7H0_THEPJ</name>
<dbReference type="PIRSF" id="PIRSF003128">
    <property type="entry name" value="RecN"/>
    <property type="match status" value="1"/>
</dbReference>
<dbReference type="GO" id="GO:0009432">
    <property type="term" value="P:SOS response"/>
    <property type="evidence" value="ECO:0007669"/>
    <property type="project" value="TreeGrafter"/>
</dbReference>
<dbReference type="RefSeq" id="WP_013120554.1">
    <property type="nucleotide sequence ID" value="NC_014152.1"/>
</dbReference>
<dbReference type="GO" id="GO:0006281">
    <property type="term" value="P:DNA repair"/>
    <property type="evidence" value="ECO:0007669"/>
    <property type="project" value="UniProtKB-KW"/>
</dbReference>
<dbReference type="AlphaFoldDB" id="D5X7H0"/>
<dbReference type="OrthoDB" id="9806954at2"/>
<evidence type="ECO:0000256" key="9">
    <source>
        <dbReference type="PIRNR" id="PIRNR003128"/>
    </source>
</evidence>
<evidence type="ECO:0000256" key="1">
    <source>
        <dbReference type="ARBA" id="ARBA00003618"/>
    </source>
</evidence>
<keyword evidence="13" id="KW-1185">Reference proteome</keyword>
<evidence type="ECO:0000256" key="2">
    <source>
        <dbReference type="ARBA" id="ARBA00009441"/>
    </source>
</evidence>
<protein>
    <recommendedName>
        <fullName evidence="3 9">DNA repair protein RecN</fullName>
    </recommendedName>
    <alternativeName>
        <fullName evidence="8 9">Recombination protein N</fullName>
    </alternativeName>
</protein>
<dbReference type="GO" id="GO:0043590">
    <property type="term" value="C:bacterial nucleoid"/>
    <property type="evidence" value="ECO:0007669"/>
    <property type="project" value="TreeGrafter"/>
</dbReference>
<evidence type="ECO:0000256" key="5">
    <source>
        <dbReference type="ARBA" id="ARBA00022763"/>
    </source>
</evidence>
<dbReference type="HOGENOM" id="CLU_018297_3_1_9"/>
<evidence type="ECO:0000256" key="6">
    <source>
        <dbReference type="ARBA" id="ARBA00022840"/>
    </source>
</evidence>
<sequence length="569" mass="63267">MIIRLIIKNFALIDNIELEISPGFNVLSGETGAGKSIIIDAMGVIIGSAGLHEYIRTGADKALVEALFDISGYRAVAAKLEDMGFASEDGTLLLTRELQRNGKNVCRINGRIVTLSMYKEIGELLVDIYGQNYQQSLLRREKHLLLLDSFGGEAVKQKLEEISAVVEEYRRVRVALEGLQTDEADKARRLDMYNYQMREIDEAQLDPNEEERLLEERKVMANAEKLAELAVNAYNLLYLGDAPQLSALDLLHKALMSLRELVGIDSSMAHVAKQLEEALYQIEDCASEIGDYKNNLNFDPVLLNEIEDRLEKINKIKRKYGSTVADVLRYREEIAAAIEQITYADDEIQRLTKKLQELKVKYDTAAEKLSALRKAAAQKIEEEICRELADLNMPHVKFKVQFCEREEISAKGKDDVEFLLSPNPGEPLKPLAKIASGGETSRIMLAMKTILAKVDEVPTLIFDEIDAGLGGSAVQAVARKLAFIGGNCQVICVTHSPVTASFADTHFHILKEAGENKTVTKVFALNGEARINEIARMLGGANITPTTLKNAEEMLQHAQRMKGSTNRGK</sequence>
<organism evidence="12 13">
    <name type="scientific">Thermincola potens (strain JR)</name>
    <dbReference type="NCBI Taxonomy" id="635013"/>
    <lineage>
        <taxon>Bacteria</taxon>
        <taxon>Bacillati</taxon>
        <taxon>Bacillota</taxon>
        <taxon>Clostridia</taxon>
        <taxon>Eubacteriales</taxon>
        <taxon>Thermincolaceae</taxon>
        <taxon>Thermincola</taxon>
    </lineage>
</organism>
<evidence type="ECO:0000256" key="3">
    <source>
        <dbReference type="ARBA" id="ARBA00021315"/>
    </source>
</evidence>
<evidence type="ECO:0000256" key="8">
    <source>
        <dbReference type="ARBA" id="ARBA00033408"/>
    </source>
</evidence>
<evidence type="ECO:0000313" key="12">
    <source>
        <dbReference type="EMBL" id="ADG82540.1"/>
    </source>
</evidence>
<dbReference type="NCBIfam" id="NF008121">
    <property type="entry name" value="PRK10869.1"/>
    <property type="match status" value="1"/>
</dbReference>
<gene>
    <name evidence="12" type="ordered locus">TherJR_1691</name>
</gene>
<dbReference type="Proteomes" id="UP000002377">
    <property type="component" value="Chromosome"/>
</dbReference>
<keyword evidence="7 9" id="KW-0234">DNA repair</keyword>
<dbReference type="PANTHER" id="PTHR11059:SF0">
    <property type="entry name" value="DNA REPAIR PROTEIN RECN"/>
    <property type="match status" value="1"/>
</dbReference>
<dbReference type="Pfam" id="PF02463">
    <property type="entry name" value="SMC_N"/>
    <property type="match status" value="1"/>
</dbReference>